<evidence type="ECO:0000313" key="4">
    <source>
        <dbReference type="Proteomes" id="UP000254504"/>
    </source>
</evidence>
<protein>
    <submittedName>
        <fullName evidence="2">Uncharacterized protein</fullName>
    </submittedName>
</protein>
<sequence>MNLEELKKRRERNFSKHKEKKRAYYLKSKLKKEIDYENELKDDGFLQKMKEIVKSQKLYMDSRQETIKKKIEEYKTSKKDYYEQNKEKRLEYDKEYRERKKEQLKEYRQRYYEKQKEKKLEEVKNGNN</sequence>
<dbReference type="EMBL" id="CP031367">
    <property type="protein sequence ID" value="AXK49492.1"/>
    <property type="molecule type" value="Genomic_DNA"/>
</dbReference>
<dbReference type="EMBL" id="PDKD01000009">
    <property type="protein sequence ID" value="RXJ91266.1"/>
    <property type="molecule type" value="Genomic_DNA"/>
</dbReference>
<dbReference type="RefSeq" id="WP_115428959.1">
    <property type="nucleotide sequence ID" value="NZ_CP031367.1"/>
</dbReference>
<dbReference type="AlphaFoldDB" id="A0AAD0QKG7"/>
<keyword evidence="1" id="KW-0175">Coiled coil</keyword>
<evidence type="ECO:0000313" key="2">
    <source>
        <dbReference type="EMBL" id="AXK49492.1"/>
    </source>
</evidence>
<gene>
    <name evidence="2" type="ORF">ATR_1664</name>
    <name evidence="3" type="ORF">CRU87_06125</name>
</gene>
<organism evidence="2 4">
    <name type="scientific">Aliarcobacter trophiarum LMG 25534</name>
    <dbReference type="NCBI Taxonomy" id="1032241"/>
    <lineage>
        <taxon>Bacteria</taxon>
        <taxon>Pseudomonadati</taxon>
        <taxon>Campylobacterota</taxon>
        <taxon>Epsilonproteobacteria</taxon>
        <taxon>Campylobacterales</taxon>
        <taxon>Arcobacteraceae</taxon>
        <taxon>Aliarcobacter</taxon>
    </lineage>
</organism>
<reference evidence="2 4" key="2">
    <citation type="submission" date="2018-07" db="EMBL/GenBank/DDBJ databases">
        <title>Complete genome of the Arcobacter trophiarum type strain LMG 25534.</title>
        <authorList>
            <person name="Miller W.G."/>
            <person name="Yee E."/>
        </authorList>
    </citation>
    <scope>NUCLEOTIDE SEQUENCE [LARGE SCALE GENOMIC DNA]</scope>
    <source>
        <strain evidence="2 4">LMG 25534</strain>
    </source>
</reference>
<feature type="coiled-coil region" evidence="1">
    <location>
        <begin position="71"/>
        <end position="117"/>
    </location>
</feature>
<reference evidence="3 5" key="1">
    <citation type="submission" date="2017-10" db="EMBL/GenBank/DDBJ databases">
        <title>Genomics of the genus Arcobacter.</title>
        <authorList>
            <person name="Perez-Cataluna A."/>
            <person name="Figueras M.J."/>
        </authorList>
    </citation>
    <scope>NUCLEOTIDE SEQUENCE [LARGE SCALE GENOMIC DNA]</scope>
    <source>
        <strain evidence="3 5">LMG 25534</strain>
    </source>
</reference>
<dbReference type="Proteomes" id="UP000254504">
    <property type="component" value="Chromosome"/>
</dbReference>
<keyword evidence="5" id="KW-1185">Reference proteome</keyword>
<name>A0AAD0QKG7_9BACT</name>
<evidence type="ECO:0000313" key="5">
    <source>
        <dbReference type="Proteomes" id="UP000289132"/>
    </source>
</evidence>
<proteinExistence type="predicted"/>
<dbReference type="KEGG" id="atp:ATR_1664"/>
<evidence type="ECO:0000256" key="1">
    <source>
        <dbReference type="SAM" id="Coils"/>
    </source>
</evidence>
<evidence type="ECO:0000313" key="3">
    <source>
        <dbReference type="EMBL" id="RXJ91266.1"/>
    </source>
</evidence>
<dbReference type="Proteomes" id="UP000289132">
    <property type="component" value="Unassembled WGS sequence"/>
</dbReference>
<accession>A0AAD0QKG7</accession>